<dbReference type="InterPro" id="IPR001789">
    <property type="entry name" value="Sig_transdc_resp-reg_receiver"/>
</dbReference>
<dbReference type="CDD" id="cd17535">
    <property type="entry name" value="REC_NarL-like"/>
    <property type="match status" value="1"/>
</dbReference>
<dbReference type="Gene3D" id="3.40.50.2300">
    <property type="match status" value="1"/>
</dbReference>
<protein>
    <submittedName>
        <fullName evidence="3">Two-component transcriptional response regulator, LuxR family</fullName>
    </submittedName>
</protein>
<dbReference type="PANTHER" id="PTHR45566">
    <property type="entry name" value="HTH-TYPE TRANSCRIPTIONAL REGULATOR YHJB-RELATED"/>
    <property type="match status" value="1"/>
</dbReference>
<comment type="caution">
    <text evidence="1">Lacks conserved residue(s) required for the propagation of feature annotation.</text>
</comment>
<gene>
    <name evidence="3" type="ORF">AVDCRST_MAG03-1375</name>
</gene>
<name>A0A6J4P3J3_9ACTN</name>
<dbReference type="GO" id="GO:0000160">
    <property type="term" value="P:phosphorelay signal transduction system"/>
    <property type="evidence" value="ECO:0007669"/>
    <property type="project" value="InterPro"/>
</dbReference>
<proteinExistence type="predicted"/>
<dbReference type="EMBL" id="CADCUT010000077">
    <property type="protein sequence ID" value="CAA9403420.1"/>
    <property type="molecule type" value="Genomic_DNA"/>
</dbReference>
<evidence type="ECO:0000313" key="3">
    <source>
        <dbReference type="EMBL" id="CAA9403420.1"/>
    </source>
</evidence>
<dbReference type="InterPro" id="IPR058245">
    <property type="entry name" value="NreC/VraR/RcsB-like_REC"/>
</dbReference>
<sequence length="93" mass="10044">MSERPVRVLIVDDQALVRRGLAKLLEIEDAVEAADGEAADGGAALRMLPSARPDVALVAALMPLMDGVELVRRLSDEYPRIAAIILTTFDDDE</sequence>
<dbReference type="Pfam" id="PF00072">
    <property type="entry name" value="Response_reg"/>
    <property type="match status" value="1"/>
</dbReference>
<dbReference type="SUPFAM" id="SSF52172">
    <property type="entry name" value="CheY-like"/>
    <property type="match status" value="1"/>
</dbReference>
<feature type="domain" description="Response regulatory" evidence="2">
    <location>
        <begin position="7"/>
        <end position="93"/>
    </location>
</feature>
<dbReference type="InterPro" id="IPR051015">
    <property type="entry name" value="EvgA-like"/>
</dbReference>
<dbReference type="PANTHER" id="PTHR45566:SF2">
    <property type="entry name" value="NARL SUBFAMILY"/>
    <property type="match status" value="1"/>
</dbReference>
<evidence type="ECO:0000256" key="1">
    <source>
        <dbReference type="PROSITE-ProRule" id="PRU00169"/>
    </source>
</evidence>
<organism evidence="3">
    <name type="scientific">uncultured Rubrobacteraceae bacterium</name>
    <dbReference type="NCBI Taxonomy" id="349277"/>
    <lineage>
        <taxon>Bacteria</taxon>
        <taxon>Bacillati</taxon>
        <taxon>Actinomycetota</taxon>
        <taxon>Rubrobacteria</taxon>
        <taxon>Rubrobacterales</taxon>
        <taxon>Rubrobacteraceae</taxon>
        <taxon>environmental samples</taxon>
    </lineage>
</organism>
<dbReference type="InterPro" id="IPR011006">
    <property type="entry name" value="CheY-like_superfamily"/>
</dbReference>
<dbReference type="AlphaFoldDB" id="A0A6J4P3J3"/>
<reference evidence="3" key="1">
    <citation type="submission" date="2020-02" db="EMBL/GenBank/DDBJ databases">
        <authorList>
            <person name="Meier V. D."/>
        </authorList>
    </citation>
    <scope>NUCLEOTIDE SEQUENCE</scope>
    <source>
        <strain evidence="3">AVDCRST_MAG03</strain>
    </source>
</reference>
<accession>A0A6J4P3J3</accession>
<dbReference type="PROSITE" id="PS50110">
    <property type="entry name" value="RESPONSE_REGULATORY"/>
    <property type="match status" value="1"/>
</dbReference>
<evidence type="ECO:0000259" key="2">
    <source>
        <dbReference type="PROSITE" id="PS50110"/>
    </source>
</evidence>